<dbReference type="SFLD" id="SFLDG01014">
    <property type="entry name" value="Terpene_Cyclase_Like_1_N-term"/>
    <property type="match status" value="1"/>
</dbReference>
<dbReference type="Gene3D" id="1.10.600.10">
    <property type="entry name" value="Farnesyl Diphosphate Synthase"/>
    <property type="match status" value="1"/>
</dbReference>
<feature type="domain" description="Terpene synthase N-terminal" evidence="5">
    <location>
        <begin position="170"/>
        <end position="368"/>
    </location>
</feature>
<evidence type="ECO:0000256" key="2">
    <source>
        <dbReference type="ARBA" id="ARBA00022723"/>
    </source>
</evidence>
<dbReference type="InterPro" id="IPR005630">
    <property type="entry name" value="Terpene_synthase_metal-bd"/>
</dbReference>
<dbReference type="InterPro" id="IPR001906">
    <property type="entry name" value="Terpene_synth_N"/>
</dbReference>
<dbReference type="InterPro" id="IPR050148">
    <property type="entry name" value="Terpene_synthase-like"/>
</dbReference>
<reference evidence="7 8" key="1">
    <citation type="submission" date="2023-12" db="EMBL/GenBank/DDBJ databases">
        <title>A high-quality genome assembly for Dillenia turbinata (Dilleniales).</title>
        <authorList>
            <person name="Chanderbali A."/>
        </authorList>
    </citation>
    <scope>NUCLEOTIDE SEQUENCE [LARGE SCALE GENOMIC DNA]</scope>
    <source>
        <strain evidence="7">LSX21</strain>
        <tissue evidence="7">Leaf</tissue>
    </source>
</reference>
<keyword evidence="8" id="KW-1185">Reference proteome</keyword>
<evidence type="ECO:0000256" key="1">
    <source>
        <dbReference type="ARBA" id="ARBA00001946"/>
    </source>
</evidence>
<gene>
    <name evidence="7" type="ORF">RJ641_004599</name>
</gene>
<evidence type="ECO:0000256" key="3">
    <source>
        <dbReference type="ARBA" id="ARBA00022842"/>
    </source>
</evidence>
<dbReference type="PANTHER" id="PTHR31739:SF3">
    <property type="entry name" value="ENT-KAUR-16-ENE SYNTHASE, CHLOROPLASTIC"/>
    <property type="match status" value="1"/>
</dbReference>
<dbReference type="InterPro" id="IPR008930">
    <property type="entry name" value="Terpenoid_cyclase/PrenylTrfase"/>
</dbReference>
<organism evidence="7 8">
    <name type="scientific">Dillenia turbinata</name>
    <dbReference type="NCBI Taxonomy" id="194707"/>
    <lineage>
        <taxon>Eukaryota</taxon>
        <taxon>Viridiplantae</taxon>
        <taxon>Streptophyta</taxon>
        <taxon>Embryophyta</taxon>
        <taxon>Tracheophyta</taxon>
        <taxon>Spermatophyta</taxon>
        <taxon>Magnoliopsida</taxon>
        <taxon>eudicotyledons</taxon>
        <taxon>Gunneridae</taxon>
        <taxon>Pentapetalae</taxon>
        <taxon>Dilleniales</taxon>
        <taxon>Dilleniaceae</taxon>
        <taxon>Dillenia</taxon>
    </lineage>
</organism>
<comment type="caution">
    <text evidence="7">The sequence shown here is derived from an EMBL/GenBank/DDBJ whole genome shotgun (WGS) entry which is preliminary data.</text>
</comment>
<dbReference type="SUPFAM" id="SSF48576">
    <property type="entry name" value="Terpenoid synthases"/>
    <property type="match status" value="1"/>
</dbReference>
<keyword evidence="2" id="KW-0479">Metal-binding</keyword>
<evidence type="ECO:0000259" key="5">
    <source>
        <dbReference type="Pfam" id="PF01397"/>
    </source>
</evidence>
<dbReference type="Proteomes" id="UP001370490">
    <property type="component" value="Unassembled WGS sequence"/>
</dbReference>
<evidence type="ECO:0000256" key="4">
    <source>
        <dbReference type="ARBA" id="ARBA00023239"/>
    </source>
</evidence>
<comment type="cofactor">
    <cofactor evidence="1">
        <name>Mg(2+)</name>
        <dbReference type="ChEBI" id="CHEBI:18420"/>
    </cofactor>
</comment>
<evidence type="ECO:0000313" key="8">
    <source>
        <dbReference type="Proteomes" id="UP001370490"/>
    </source>
</evidence>
<dbReference type="SUPFAM" id="SSF48239">
    <property type="entry name" value="Terpenoid cyclases/Protein prenyltransferases"/>
    <property type="match status" value="2"/>
</dbReference>
<evidence type="ECO:0000259" key="6">
    <source>
        <dbReference type="Pfam" id="PF03936"/>
    </source>
</evidence>
<dbReference type="CDD" id="cd00684">
    <property type="entry name" value="Terpene_cyclase_plant_C1"/>
    <property type="match status" value="1"/>
</dbReference>
<dbReference type="EMBL" id="JBAMMX010000012">
    <property type="protein sequence ID" value="KAK6930505.1"/>
    <property type="molecule type" value="Genomic_DNA"/>
</dbReference>
<accession>A0AAN8VAA2</accession>
<dbReference type="InterPro" id="IPR044814">
    <property type="entry name" value="Terpene_cyclase_plant_C1"/>
</dbReference>
<dbReference type="FunFam" id="1.10.600.10:FF:000005">
    <property type="entry name" value="Ent-kaur-16-ene synthase, chloroplastic"/>
    <property type="match status" value="1"/>
</dbReference>
<dbReference type="PANTHER" id="PTHR31739">
    <property type="entry name" value="ENT-COPALYL DIPHOSPHATE SYNTHASE, CHLOROPLASTIC"/>
    <property type="match status" value="1"/>
</dbReference>
<sequence length="740" mass="84965">MFNKTELSVSSYDTAWVAMVPSPDSPHAPLFPRCLKWLLDNQLDDGSWGLLHRDPSLTKDALSSTLASILALKIWGVGEGQVKKGLHFIESNFGSVNDEKQRSPIGFDIIFPGMVEYAMDMDLVLPLTSRDLDTIFSYRDLELERCYQSNSNGSKAYLASLSEAMGGLSDWKTIMNYQRKNGSLFNSPSTSAAALIHLQDANCLKYLQMLLKKYGDGVPTIYPLDAYTRLQMVENLQKMGIDRYFNNEIERVLDEIFRQWLQGDEEIILDLTTCALAFRLLRTSGYDVSSDLLTRFVEKDQYLDSLKGQHKDDTTAVLELFKASQLVIYPNESALEEQNAWSRQFLLQKLRDGSIKDGKINKQVNNALMFPYHASLDRIVNKAYLREYKEDDMKVAKSSYSCPNISNKYFKNLGVIDFNMCQSLHQEEIKQLERWEREFRLDRLKFTRRKVVTCALSAAATLFTPELSDARISWIKHAVLAYVIDDFFDVGCSQQEQENLIHLLDKWDIDEDTEFFSEAVEIIFLVLRDTINESADMALKWQGRCVKAHLIQIWMDVLKNMEREAEWGRDKVVPTIDEYMENGFVTLGLGPTLLPSLYLVGPKLSEEIVTSPEYHGLFKLMSTCGRLLNDIQTYEREATEGKLNAVQFHIIRRGGTINEEDSIKELREIIGENRKKLLRMILETKDSVVPRACKDLFWDMSQVLHLFYSKVDGFSSPTELLTAINDVMYMPIGYNEMKIE</sequence>
<dbReference type="FunFam" id="1.50.10.160:FF:000002">
    <property type="entry name" value="cis-abienol synthase, chloroplastic"/>
    <property type="match status" value="1"/>
</dbReference>
<feature type="domain" description="Terpene synthase metal-binding" evidence="6">
    <location>
        <begin position="438"/>
        <end position="676"/>
    </location>
</feature>
<evidence type="ECO:0000313" key="7">
    <source>
        <dbReference type="EMBL" id="KAK6930505.1"/>
    </source>
</evidence>
<dbReference type="FunFam" id="1.50.10.130:FF:000002">
    <property type="entry name" value="Ent-copalyl diphosphate synthase, chloroplastic"/>
    <property type="match status" value="1"/>
</dbReference>
<keyword evidence="3" id="KW-0460">Magnesium</keyword>
<dbReference type="Gene3D" id="1.50.10.160">
    <property type="match status" value="1"/>
</dbReference>
<dbReference type="GO" id="GO:0009507">
    <property type="term" value="C:chloroplast"/>
    <property type="evidence" value="ECO:0007669"/>
    <property type="project" value="TreeGrafter"/>
</dbReference>
<name>A0AAN8VAA2_9MAGN</name>
<dbReference type="GO" id="GO:0010333">
    <property type="term" value="F:terpene synthase activity"/>
    <property type="evidence" value="ECO:0007669"/>
    <property type="project" value="InterPro"/>
</dbReference>
<protein>
    <submittedName>
        <fullName evidence="7">Terpene synthase, N-terminal domain</fullName>
    </submittedName>
</protein>
<dbReference type="Pfam" id="PF03936">
    <property type="entry name" value="Terpene_synth_C"/>
    <property type="match status" value="1"/>
</dbReference>
<dbReference type="InterPro" id="IPR036965">
    <property type="entry name" value="Terpene_synth_N_sf"/>
</dbReference>
<dbReference type="InterPro" id="IPR008949">
    <property type="entry name" value="Isoprenoid_synthase_dom_sf"/>
</dbReference>
<dbReference type="GO" id="GO:0009686">
    <property type="term" value="P:gibberellin biosynthetic process"/>
    <property type="evidence" value="ECO:0007669"/>
    <property type="project" value="TreeGrafter"/>
</dbReference>
<dbReference type="Pfam" id="PF01397">
    <property type="entry name" value="Terpene_synth"/>
    <property type="match status" value="1"/>
</dbReference>
<dbReference type="Gene3D" id="1.50.10.130">
    <property type="entry name" value="Terpene synthase, N-terminal domain"/>
    <property type="match status" value="1"/>
</dbReference>
<keyword evidence="4" id="KW-0456">Lyase</keyword>
<dbReference type="GO" id="GO:0000287">
    <property type="term" value="F:magnesium ion binding"/>
    <property type="evidence" value="ECO:0007669"/>
    <property type="project" value="InterPro"/>
</dbReference>
<dbReference type="AlphaFoldDB" id="A0AAN8VAA2"/>
<proteinExistence type="predicted"/>